<dbReference type="InterPro" id="IPR011047">
    <property type="entry name" value="Quinoprotein_ADH-like_sf"/>
</dbReference>
<feature type="domain" description="SbsA Ig-like" evidence="2">
    <location>
        <begin position="38"/>
        <end position="124"/>
    </location>
</feature>
<keyword evidence="4" id="KW-1185">Reference proteome</keyword>
<evidence type="ECO:0000259" key="2">
    <source>
        <dbReference type="Pfam" id="PF13205"/>
    </source>
</evidence>
<protein>
    <submittedName>
        <fullName evidence="3">Beta-propeller domain-containing protein</fullName>
    </submittedName>
</protein>
<keyword evidence="1" id="KW-0732">Signal</keyword>
<comment type="caution">
    <text evidence="3">The sequence shown here is derived from an EMBL/GenBank/DDBJ whole genome shotgun (WGS) entry which is preliminary data.</text>
</comment>
<name>A0A927HA76_9BACI</name>
<dbReference type="EMBL" id="JACXSI010000003">
    <property type="protein sequence ID" value="MBD3107151.1"/>
    <property type="molecule type" value="Genomic_DNA"/>
</dbReference>
<sequence length="684" mass="78054">MKKWWAVAGIGALAVIGVLIYSYGTTSVNNVSAFSKMMANQAITVSFSNPIYKSSISEKHISVKDQAGNVIPVTYSINDDARTLVIKPKENYYLQEGKYVLELSNRIMSRFGLPLSGEKLFSFRVYTALPVIESEEELRAILLADLEEEKYVMMKEDAKMESSDTSNDYSETNVQVEGIDEGDIVKTDGQYIYSSNHENVFITDAKSMEHAATIPFDEEDNPQAIFLQDDRLTVISQKYAHSIFSEDKSVMPNSYMTIKIFDVTNKEEPVQLKEIGVEGDYRTSRLYNSHMYVIASQYPDVWILREAKDDAAFVPRYFDSESGTHKQKLDKIQYVPKSKDRNYMHLLAIDLGTEQIEYNIETILGSGENVYMSYENLYLAANYYDLENERASTQVYKYAIDGLNMTYHSLGEVKGSIINQFAMDEHEGNFRIATTIQEKQLTNSLSVLDENMQIIGELNGLAKDERIYSVRYMGDKAYIVTFKEVDPLFVIDTSDPAKPAVLGELKVPGYSNYLHFHDENHLIGFGFDTKLIDRGNGESFVENKGMKISLFDISDFHHPKEKDSVIIGGAGTSSDLIHDHKALFQQKDKHLYGFPISVYESSEPFHHKFIMNGALIYEITPENGIKLKATIKNDGDKEEEIDWENSIRRMIYIDDEIYTISNKTIKSYRLEDYSKGNEIELKKR</sequence>
<dbReference type="Pfam" id="PF09826">
    <property type="entry name" value="Beta_propel"/>
    <property type="match status" value="1"/>
</dbReference>
<dbReference type="RefSeq" id="WP_190996699.1">
    <property type="nucleotide sequence ID" value="NZ_JACXSI010000003.1"/>
</dbReference>
<evidence type="ECO:0000256" key="1">
    <source>
        <dbReference type="ARBA" id="ARBA00022729"/>
    </source>
</evidence>
<dbReference type="InterPro" id="IPR032812">
    <property type="entry name" value="SbsA_Ig"/>
</dbReference>
<reference evidence="3" key="1">
    <citation type="submission" date="2020-09" db="EMBL/GenBank/DDBJ databases">
        <title>Bacillus faecalis sp. nov., a moderately halophilic bacterium isolated from cow faeces.</title>
        <authorList>
            <person name="Jiang L."/>
            <person name="Lee J."/>
        </authorList>
    </citation>
    <scope>NUCLEOTIDE SEQUENCE</scope>
    <source>
        <strain evidence="3">AGMB 02131</strain>
    </source>
</reference>
<dbReference type="Pfam" id="PF13205">
    <property type="entry name" value="Big_5"/>
    <property type="match status" value="1"/>
</dbReference>
<dbReference type="AlphaFoldDB" id="A0A927HA76"/>
<organism evidence="3 4">
    <name type="scientific">Peribacillus faecalis</name>
    <dbReference type="NCBI Taxonomy" id="2772559"/>
    <lineage>
        <taxon>Bacteria</taxon>
        <taxon>Bacillati</taxon>
        <taxon>Bacillota</taxon>
        <taxon>Bacilli</taxon>
        <taxon>Bacillales</taxon>
        <taxon>Bacillaceae</taxon>
        <taxon>Peribacillus</taxon>
    </lineage>
</organism>
<dbReference type="SUPFAM" id="SSF50998">
    <property type="entry name" value="Quinoprotein alcohol dehydrogenase-like"/>
    <property type="match status" value="1"/>
</dbReference>
<evidence type="ECO:0000313" key="3">
    <source>
        <dbReference type="EMBL" id="MBD3107151.1"/>
    </source>
</evidence>
<dbReference type="InterPro" id="IPR019198">
    <property type="entry name" value="Beta_propeller_containing"/>
</dbReference>
<dbReference type="Gene3D" id="2.60.40.1220">
    <property type="match status" value="1"/>
</dbReference>
<accession>A0A927HA76</accession>
<proteinExistence type="predicted"/>
<dbReference type="InterPro" id="IPR014755">
    <property type="entry name" value="Cu-Rt/internalin_Ig-like"/>
</dbReference>
<gene>
    <name evidence="3" type="ORF">IEO70_02050</name>
</gene>
<evidence type="ECO:0000313" key="4">
    <source>
        <dbReference type="Proteomes" id="UP000602076"/>
    </source>
</evidence>
<dbReference type="Proteomes" id="UP000602076">
    <property type="component" value="Unassembled WGS sequence"/>
</dbReference>